<organism evidence="1 2">
    <name type="scientific">Pseudomonas phage Psa21</name>
    <dbReference type="NCBI Taxonomy" id="2530023"/>
    <lineage>
        <taxon>Viruses</taxon>
        <taxon>Duplodnaviria</taxon>
        <taxon>Heunggongvirae</taxon>
        <taxon>Uroviricota</taxon>
        <taxon>Caudoviricetes</taxon>
        <taxon>Chimalliviridae</taxon>
        <taxon>Tepukevirus</taxon>
        <taxon>Tepukevirus Psa21</taxon>
    </lineage>
</organism>
<evidence type="ECO:0000313" key="1">
    <source>
        <dbReference type="EMBL" id="QBJ02941.1"/>
    </source>
</evidence>
<dbReference type="Proteomes" id="UP000294134">
    <property type="component" value="Segment"/>
</dbReference>
<keyword evidence="2" id="KW-1185">Reference proteome</keyword>
<proteinExistence type="predicted"/>
<sequence>MATSIIRASKQVKFTPLVNKPGNEMIRIGVGRNNYRLFGRVDLWNKGVRVTVK</sequence>
<gene>
    <name evidence="1" type="ORF">PSA21_423</name>
</gene>
<evidence type="ECO:0000313" key="2">
    <source>
        <dbReference type="Proteomes" id="UP000294134"/>
    </source>
</evidence>
<protein>
    <submittedName>
        <fullName evidence="1">Uncharacterized protein</fullName>
    </submittedName>
</protein>
<accession>A0A481W522</accession>
<dbReference type="EMBL" id="MK552327">
    <property type="protein sequence ID" value="QBJ02941.1"/>
    <property type="molecule type" value="Genomic_DNA"/>
</dbReference>
<name>A0A481W522_9CAUD</name>
<reference evidence="1 2" key="1">
    <citation type="submission" date="2019-02" db="EMBL/GenBank/DDBJ databases">
        <authorList>
            <person name="Frampton R.A."/>
            <person name="Wojtus J.K."/>
            <person name="Fineran P.C."/>
            <person name="Hendrickson H.L."/>
        </authorList>
    </citation>
    <scope>NUCLEOTIDE SEQUENCE [LARGE SCALE GENOMIC DNA]</scope>
</reference>